<organism evidence="3 4">
    <name type="scientific">Lacipirellula parvula</name>
    <dbReference type="NCBI Taxonomy" id="2650471"/>
    <lineage>
        <taxon>Bacteria</taxon>
        <taxon>Pseudomonadati</taxon>
        <taxon>Planctomycetota</taxon>
        <taxon>Planctomycetia</taxon>
        <taxon>Pirellulales</taxon>
        <taxon>Lacipirellulaceae</taxon>
        <taxon>Lacipirellula</taxon>
    </lineage>
</organism>
<keyword evidence="1" id="KW-0732">Signal</keyword>
<dbReference type="NCBIfam" id="TIGR02595">
    <property type="entry name" value="PEP_CTERM"/>
    <property type="match status" value="1"/>
</dbReference>
<reference evidence="4" key="1">
    <citation type="submission" date="2019-10" db="EMBL/GenBank/DDBJ databases">
        <title>Lacipirellula parvula gen. nov., sp. nov., representing a lineage of planctomycetes widespread in freshwater anoxic habitats, and description of the family Lacipirellulaceae.</title>
        <authorList>
            <person name="Dedysh S.N."/>
            <person name="Kulichevskaya I.S."/>
            <person name="Beletsky A.V."/>
            <person name="Rakitin A.L."/>
            <person name="Mardanov A.V."/>
            <person name="Ivanova A.A."/>
            <person name="Saltykova V.X."/>
            <person name="Rijpstra W.I.C."/>
            <person name="Sinninghe Damste J.S."/>
            <person name="Ravin N.V."/>
        </authorList>
    </citation>
    <scope>NUCLEOTIDE SEQUENCE [LARGE SCALE GENOMIC DNA]</scope>
    <source>
        <strain evidence="4">PX69</strain>
    </source>
</reference>
<accession>A0A5K7XEP8</accession>
<dbReference type="Proteomes" id="UP000326837">
    <property type="component" value="Chromosome"/>
</dbReference>
<dbReference type="KEGG" id="lpav:PLANPX_1081"/>
<keyword evidence="4" id="KW-1185">Reference proteome</keyword>
<evidence type="ECO:0000313" key="4">
    <source>
        <dbReference type="Proteomes" id="UP000326837"/>
    </source>
</evidence>
<name>A0A5K7XEP8_9BACT</name>
<evidence type="ECO:0000313" key="3">
    <source>
        <dbReference type="EMBL" id="BBO31469.1"/>
    </source>
</evidence>
<sequence>MDKPLKFAQRPVIAVCTLAMLGTLGFSATTAAATLSVYRSNNDHVLSFFLRGESLNNGFAAFALTITGDSFANVGSGLFLGSPRPAGQAFSYRNRALDLDPLDLDFPGIGKGWNILAPSNDSTKIQFGGGPYQHVISTAGEPRGELFLANIFVADPAVFAGLKAELALMSENKVIFTQNYAPLPLNLIPQLPEVPEPSSAALLVTAGLAAIATRRRLVQVDDNWVA</sequence>
<dbReference type="RefSeq" id="WP_152097612.1">
    <property type="nucleotide sequence ID" value="NZ_AP021861.1"/>
</dbReference>
<feature type="domain" description="Ice-binding protein C-terminal" evidence="2">
    <location>
        <begin position="194"/>
        <end position="216"/>
    </location>
</feature>
<proteinExistence type="predicted"/>
<protein>
    <recommendedName>
        <fullName evidence="2">Ice-binding protein C-terminal domain-containing protein</fullName>
    </recommendedName>
</protein>
<dbReference type="EMBL" id="AP021861">
    <property type="protein sequence ID" value="BBO31469.1"/>
    <property type="molecule type" value="Genomic_DNA"/>
</dbReference>
<feature type="signal peptide" evidence="1">
    <location>
        <begin position="1"/>
        <end position="32"/>
    </location>
</feature>
<gene>
    <name evidence="3" type="ORF">PLANPX_1081</name>
</gene>
<evidence type="ECO:0000256" key="1">
    <source>
        <dbReference type="SAM" id="SignalP"/>
    </source>
</evidence>
<feature type="chain" id="PRO_5024948700" description="Ice-binding protein C-terminal domain-containing protein" evidence="1">
    <location>
        <begin position="33"/>
        <end position="226"/>
    </location>
</feature>
<evidence type="ECO:0000259" key="2">
    <source>
        <dbReference type="Pfam" id="PF07589"/>
    </source>
</evidence>
<dbReference type="Pfam" id="PF07589">
    <property type="entry name" value="PEP-CTERM"/>
    <property type="match status" value="1"/>
</dbReference>
<dbReference type="InterPro" id="IPR013424">
    <property type="entry name" value="Ice-binding_C"/>
</dbReference>
<dbReference type="AlphaFoldDB" id="A0A5K7XEP8"/>